<dbReference type="Proteomes" id="UP000245212">
    <property type="component" value="Unassembled WGS sequence"/>
</dbReference>
<evidence type="ECO:0000256" key="4">
    <source>
        <dbReference type="ARBA" id="ARBA00023163"/>
    </source>
</evidence>
<evidence type="ECO:0000259" key="5">
    <source>
        <dbReference type="PROSITE" id="PS50931"/>
    </source>
</evidence>
<dbReference type="InterPro" id="IPR050950">
    <property type="entry name" value="HTH-type_LysR_regulators"/>
</dbReference>
<evidence type="ECO:0000256" key="1">
    <source>
        <dbReference type="ARBA" id="ARBA00009437"/>
    </source>
</evidence>
<dbReference type="Pfam" id="PF00126">
    <property type="entry name" value="HTH_1"/>
    <property type="match status" value="1"/>
</dbReference>
<dbReference type="GO" id="GO:0005829">
    <property type="term" value="C:cytosol"/>
    <property type="evidence" value="ECO:0007669"/>
    <property type="project" value="TreeGrafter"/>
</dbReference>
<gene>
    <name evidence="6" type="ORF">DD235_06675</name>
</gene>
<dbReference type="PROSITE" id="PS50931">
    <property type="entry name" value="HTH_LYSR"/>
    <property type="match status" value="1"/>
</dbReference>
<dbReference type="GO" id="GO:0003700">
    <property type="term" value="F:DNA-binding transcription factor activity"/>
    <property type="evidence" value="ECO:0007669"/>
    <property type="project" value="InterPro"/>
</dbReference>
<dbReference type="InterPro" id="IPR000847">
    <property type="entry name" value="LysR_HTH_N"/>
</dbReference>
<keyword evidence="2" id="KW-0805">Transcription regulation</keyword>
<protein>
    <submittedName>
        <fullName evidence="6">LysR family transcriptional regulator</fullName>
    </submittedName>
</protein>
<dbReference type="Gene3D" id="3.40.190.290">
    <property type="match status" value="1"/>
</dbReference>
<name>A0A2V1K365_9BURK</name>
<comment type="caution">
    <text evidence="6">The sequence shown here is derived from an EMBL/GenBank/DDBJ whole genome shotgun (WGS) entry which is preliminary data.</text>
</comment>
<accession>A0A2V1K365</accession>
<evidence type="ECO:0000313" key="6">
    <source>
        <dbReference type="EMBL" id="PWF24005.1"/>
    </source>
</evidence>
<dbReference type="AlphaFoldDB" id="A0A2V1K365"/>
<dbReference type="InterPro" id="IPR005119">
    <property type="entry name" value="LysR_subst-bd"/>
</dbReference>
<comment type="similarity">
    <text evidence="1">Belongs to the LysR transcriptional regulatory family.</text>
</comment>
<dbReference type="InterPro" id="IPR036388">
    <property type="entry name" value="WH-like_DNA-bd_sf"/>
</dbReference>
<dbReference type="EMBL" id="QETA01000002">
    <property type="protein sequence ID" value="PWF24005.1"/>
    <property type="molecule type" value="Genomic_DNA"/>
</dbReference>
<evidence type="ECO:0000313" key="7">
    <source>
        <dbReference type="Proteomes" id="UP000245212"/>
    </source>
</evidence>
<dbReference type="SUPFAM" id="SSF46785">
    <property type="entry name" value="Winged helix' DNA-binding domain"/>
    <property type="match status" value="1"/>
</dbReference>
<dbReference type="RefSeq" id="WP_109061284.1">
    <property type="nucleotide sequence ID" value="NZ_QETA01000002.1"/>
</dbReference>
<dbReference type="FunFam" id="1.10.10.10:FF:000001">
    <property type="entry name" value="LysR family transcriptional regulator"/>
    <property type="match status" value="1"/>
</dbReference>
<dbReference type="SUPFAM" id="SSF53850">
    <property type="entry name" value="Periplasmic binding protein-like II"/>
    <property type="match status" value="1"/>
</dbReference>
<evidence type="ECO:0000256" key="2">
    <source>
        <dbReference type="ARBA" id="ARBA00023015"/>
    </source>
</evidence>
<proteinExistence type="inferred from homology"/>
<keyword evidence="4" id="KW-0804">Transcription</keyword>
<dbReference type="PANTHER" id="PTHR30419:SF8">
    <property type="entry name" value="NITROGEN ASSIMILATION TRANSCRIPTIONAL ACTIVATOR-RELATED"/>
    <property type="match status" value="1"/>
</dbReference>
<organism evidence="6 7">
    <name type="scientific">Corticimicrobacter populi</name>
    <dbReference type="NCBI Taxonomy" id="2175229"/>
    <lineage>
        <taxon>Bacteria</taxon>
        <taxon>Pseudomonadati</taxon>
        <taxon>Pseudomonadota</taxon>
        <taxon>Betaproteobacteria</taxon>
        <taxon>Burkholderiales</taxon>
        <taxon>Alcaligenaceae</taxon>
        <taxon>Corticimicrobacter</taxon>
    </lineage>
</organism>
<sequence>MQSLAFKYFVEVAQRGSLSAASESLEVAISAISRQISQLEQRVGAPLFERGVRGMTLTASGRLLLSHAQRQTLETEATLQEIARLQGMEQSHIRIACSQGLANEMVPKAIADFQRLRPGTTFALWVGGAVAASERVAAGESDMAITFSTRPVSNVVVHYAHRSPALAIMHRDHPLAGRPRLSLTELKAYPIALTDTTTSTRKLFDMACNMSGLSIEPVLNSNYAEALHAYVRNSQGILFASYVSMADRLVRNDLVAVPVTDAEMHSRSIQVQLMKDRLLPPAIREFIDLIVQDLEAKRQAEPS</sequence>
<evidence type="ECO:0000256" key="3">
    <source>
        <dbReference type="ARBA" id="ARBA00023125"/>
    </source>
</evidence>
<keyword evidence="7" id="KW-1185">Reference proteome</keyword>
<dbReference type="Gene3D" id="1.10.10.10">
    <property type="entry name" value="Winged helix-like DNA-binding domain superfamily/Winged helix DNA-binding domain"/>
    <property type="match status" value="1"/>
</dbReference>
<dbReference type="Pfam" id="PF03466">
    <property type="entry name" value="LysR_substrate"/>
    <property type="match status" value="1"/>
</dbReference>
<dbReference type="GO" id="GO:0003677">
    <property type="term" value="F:DNA binding"/>
    <property type="evidence" value="ECO:0007669"/>
    <property type="project" value="UniProtKB-KW"/>
</dbReference>
<feature type="domain" description="HTH lysR-type" evidence="5">
    <location>
        <begin position="1"/>
        <end position="58"/>
    </location>
</feature>
<dbReference type="PANTHER" id="PTHR30419">
    <property type="entry name" value="HTH-TYPE TRANSCRIPTIONAL REGULATOR YBHD"/>
    <property type="match status" value="1"/>
</dbReference>
<keyword evidence="3" id="KW-0238">DNA-binding</keyword>
<dbReference type="InterPro" id="IPR036390">
    <property type="entry name" value="WH_DNA-bd_sf"/>
</dbReference>
<reference evidence="7" key="1">
    <citation type="submission" date="2018-05" db="EMBL/GenBank/DDBJ databases">
        <authorList>
            <person name="Li Y."/>
        </authorList>
    </citation>
    <scope>NUCLEOTIDE SEQUENCE [LARGE SCALE GENOMIC DNA]</scope>
    <source>
        <strain evidence="7">3d-2-2</strain>
    </source>
</reference>